<dbReference type="Proteomes" id="UP001634007">
    <property type="component" value="Unassembled WGS sequence"/>
</dbReference>
<sequence>MSASSSRSTSTTVLVLLHACRPPRGSPPLPPFSRLPFAVAGAFPLKIRPIDAEAKDEEWGDGEGEVGGSAVAAAAAGDDSLKLRFRRLRRREISLSGRLMET</sequence>
<evidence type="ECO:0000313" key="2">
    <source>
        <dbReference type="Proteomes" id="UP001634007"/>
    </source>
</evidence>
<organism evidence="1 2">
    <name type="scientific">Eucalyptus globulus</name>
    <name type="common">Tasmanian blue gum</name>
    <dbReference type="NCBI Taxonomy" id="34317"/>
    <lineage>
        <taxon>Eukaryota</taxon>
        <taxon>Viridiplantae</taxon>
        <taxon>Streptophyta</taxon>
        <taxon>Embryophyta</taxon>
        <taxon>Tracheophyta</taxon>
        <taxon>Spermatophyta</taxon>
        <taxon>Magnoliopsida</taxon>
        <taxon>eudicotyledons</taxon>
        <taxon>Gunneridae</taxon>
        <taxon>Pentapetalae</taxon>
        <taxon>rosids</taxon>
        <taxon>malvids</taxon>
        <taxon>Myrtales</taxon>
        <taxon>Myrtaceae</taxon>
        <taxon>Myrtoideae</taxon>
        <taxon>Eucalypteae</taxon>
        <taxon>Eucalyptus</taxon>
    </lineage>
</organism>
<evidence type="ECO:0000313" key="1">
    <source>
        <dbReference type="EMBL" id="KAL3725497.1"/>
    </source>
</evidence>
<proteinExistence type="predicted"/>
<comment type="caution">
    <text evidence="1">The sequence shown here is derived from an EMBL/GenBank/DDBJ whole genome shotgun (WGS) entry which is preliminary data.</text>
</comment>
<gene>
    <name evidence="1" type="ORF">ACJRO7_030514</name>
</gene>
<keyword evidence="2" id="KW-1185">Reference proteome</keyword>
<name>A0ABD3JJ67_EUCGL</name>
<reference evidence="1 2" key="1">
    <citation type="submission" date="2024-11" db="EMBL/GenBank/DDBJ databases">
        <title>Chromosome-level genome assembly of Eucalyptus globulus Labill. provides insights into its genome evolution.</title>
        <authorList>
            <person name="Li X."/>
        </authorList>
    </citation>
    <scope>NUCLEOTIDE SEQUENCE [LARGE SCALE GENOMIC DNA]</scope>
    <source>
        <strain evidence="1">CL2024</strain>
        <tissue evidence="1">Fresh tender leaves</tissue>
    </source>
</reference>
<dbReference type="EMBL" id="JBJKBG010000008">
    <property type="protein sequence ID" value="KAL3725497.1"/>
    <property type="molecule type" value="Genomic_DNA"/>
</dbReference>
<accession>A0ABD3JJ67</accession>
<dbReference type="AlphaFoldDB" id="A0ABD3JJ67"/>
<protein>
    <submittedName>
        <fullName evidence="1">Uncharacterized protein</fullName>
    </submittedName>
</protein>